<keyword evidence="3" id="KW-1185">Reference proteome</keyword>
<dbReference type="Gene3D" id="3.40.50.620">
    <property type="entry name" value="HUPs"/>
    <property type="match status" value="1"/>
</dbReference>
<proteinExistence type="predicted"/>
<dbReference type="HOGENOM" id="CLU_010289_0_2_2"/>
<dbReference type="eggNOG" id="arCOG00035">
    <property type="taxonomic scope" value="Archaea"/>
</dbReference>
<dbReference type="PhylomeDB" id="A8AAL7"/>
<dbReference type="SUPFAM" id="SSF52402">
    <property type="entry name" value="Adenine nucleotide alpha hydrolases-like"/>
    <property type="match status" value="1"/>
</dbReference>
<dbReference type="Gene3D" id="3.90.1490.10">
    <property type="entry name" value="putative n-type atp pyrophosphatase, domain 2"/>
    <property type="match status" value="1"/>
</dbReference>
<feature type="domain" description="Diphthamide synthase" evidence="1">
    <location>
        <begin position="8"/>
        <end position="221"/>
    </location>
</feature>
<accession>A8AAL7</accession>
<dbReference type="NCBIfam" id="TIGR00290">
    <property type="entry name" value="MJ0570_dom"/>
    <property type="match status" value="1"/>
</dbReference>
<reference evidence="2 3" key="1">
    <citation type="journal article" date="2008" name="Genome Biol.">
        <title>A genomic analysis of the archaeal system Ignicoccus hospitalis-Nanoarchaeum equitans.</title>
        <authorList>
            <person name="Podar M."/>
            <person name="Anderson I."/>
            <person name="Makarova K.S."/>
            <person name="Elkins J.G."/>
            <person name="Ivanova N."/>
            <person name="Wall M.A."/>
            <person name="Lykidis A."/>
            <person name="Mavromatis K."/>
            <person name="Sun H."/>
            <person name="Hudson M.E."/>
            <person name="Chen W."/>
            <person name="Deciu C."/>
            <person name="Hutchison D."/>
            <person name="Eads J.R."/>
            <person name="Anderson A."/>
            <person name="Fernandes F."/>
            <person name="Szeto E."/>
            <person name="Lapidus A."/>
            <person name="Kyrpides N.C."/>
            <person name="Saier M.H.Jr."/>
            <person name="Richardson P.M."/>
            <person name="Rachel R."/>
            <person name="Huber H."/>
            <person name="Eisen J.A."/>
            <person name="Koonin E.V."/>
            <person name="Keller M."/>
            <person name="Stetter K.O."/>
        </authorList>
    </citation>
    <scope>NUCLEOTIDE SEQUENCE [LARGE SCALE GENOMIC DNA]</scope>
    <source>
        <strain evidence="3">KIN4/I / DSM 18386 / JCM 14125</strain>
    </source>
</reference>
<dbReference type="PANTHER" id="PTHR12196">
    <property type="entry name" value="DOMAIN OF UNKNOWN FUNCTION 71 DUF71 -CONTAINING PROTEIN"/>
    <property type="match status" value="1"/>
</dbReference>
<dbReference type="EMBL" id="CP000816">
    <property type="protein sequence ID" value="ABU81969.1"/>
    <property type="molecule type" value="Genomic_DNA"/>
</dbReference>
<dbReference type="KEGG" id="iho:Igni_0787"/>
<dbReference type="GO" id="GO:0017178">
    <property type="term" value="F:diphthine-ammonia ligase activity"/>
    <property type="evidence" value="ECO:0007669"/>
    <property type="project" value="TreeGrafter"/>
</dbReference>
<evidence type="ECO:0000259" key="1">
    <source>
        <dbReference type="Pfam" id="PF01902"/>
    </source>
</evidence>
<dbReference type="PANTHER" id="PTHR12196:SF2">
    <property type="entry name" value="DIPHTHINE--AMMONIA LIGASE"/>
    <property type="match status" value="1"/>
</dbReference>
<protein>
    <submittedName>
        <fullName evidence="2">Putative ATP binding protein</fullName>
    </submittedName>
</protein>
<evidence type="ECO:0000313" key="3">
    <source>
        <dbReference type="Proteomes" id="UP000000262"/>
    </source>
</evidence>
<evidence type="ECO:0000313" key="2">
    <source>
        <dbReference type="EMBL" id="ABU81969.1"/>
    </source>
</evidence>
<dbReference type="InterPro" id="IPR022427">
    <property type="entry name" value="MJ0570_ATP-bd"/>
</dbReference>
<dbReference type="Pfam" id="PF01902">
    <property type="entry name" value="Diphthami_syn_2"/>
    <property type="match status" value="1"/>
</dbReference>
<dbReference type="Proteomes" id="UP000000262">
    <property type="component" value="Chromosome"/>
</dbReference>
<sequence>MGSGGPLKAAVLTSGGKDSNYAAHWAALHGFEICCLLTLKPPEDSELLQFSAVETVGLQAKAMGVEWIFEEGEEGAVRDLMVAARERGASYLVSGALLSDYQRQRLGYFAKEAGLVPVNPLWRVDQEKYMRMLIRHGFEFILVRVAAEGLGPEFLGRVITAEDVEEIIRRARRYGFNPAFEGGEAETLVLRAPLYKKKIYVEGEVVKRGPGDWVYVIRRAELRDL</sequence>
<dbReference type="InterPro" id="IPR030662">
    <property type="entry name" value="DPH6/MJ0570"/>
</dbReference>
<dbReference type="GO" id="GO:0017183">
    <property type="term" value="P:protein histidyl modification to diphthamide"/>
    <property type="evidence" value="ECO:0007669"/>
    <property type="project" value="TreeGrafter"/>
</dbReference>
<dbReference type="STRING" id="453591.Igni_0787"/>
<dbReference type="OrthoDB" id="372052at2157"/>
<dbReference type="InterPro" id="IPR002761">
    <property type="entry name" value="Diphthami_syn_dom"/>
</dbReference>
<gene>
    <name evidence="2" type="ordered locus">Igni_0787</name>
</gene>
<dbReference type="NCBIfam" id="TIGR03679">
    <property type="entry name" value="arCOG00187"/>
    <property type="match status" value="1"/>
</dbReference>
<dbReference type="InterPro" id="IPR014729">
    <property type="entry name" value="Rossmann-like_a/b/a_fold"/>
</dbReference>
<dbReference type="AlphaFoldDB" id="A8AAL7"/>
<organism evidence="2 3">
    <name type="scientific">Ignicoccus hospitalis (strain KIN4/I / DSM 18386 / JCM 14125)</name>
    <dbReference type="NCBI Taxonomy" id="453591"/>
    <lineage>
        <taxon>Archaea</taxon>
        <taxon>Thermoproteota</taxon>
        <taxon>Thermoprotei</taxon>
        <taxon>Desulfurococcales</taxon>
        <taxon>Desulfurococcaceae</taxon>
        <taxon>Ignicoccus</taxon>
    </lineage>
</organism>
<dbReference type="PIRSF" id="PIRSF039123">
    <property type="entry name" value="Diphthamide_synthase"/>
    <property type="match status" value="1"/>
</dbReference>
<dbReference type="CDD" id="cd01994">
    <property type="entry name" value="AANH_PF0828-like"/>
    <property type="match status" value="1"/>
</dbReference>
<name>A8AAL7_IGNH4</name>